<protein>
    <recommendedName>
        <fullName evidence="16">DHFR domain-containing protein</fullName>
    </recommendedName>
</protein>
<dbReference type="HAMAP" id="MF_00008">
    <property type="entry name" value="Thymidy_synth_bact"/>
    <property type="match status" value="1"/>
</dbReference>
<comment type="catalytic activity">
    <reaction evidence="12">
        <text>dUMP + (6R)-5,10-methylene-5,6,7,8-tetrahydrofolate = 7,8-dihydrofolate + dTMP</text>
        <dbReference type="Rhea" id="RHEA:12104"/>
        <dbReference type="ChEBI" id="CHEBI:15636"/>
        <dbReference type="ChEBI" id="CHEBI:57451"/>
        <dbReference type="ChEBI" id="CHEBI:63528"/>
        <dbReference type="ChEBI" id="CHEBI:246422"/>
        <dbReference type="EC" id="2.1.1.45"/>
    </reaction>
</comment>
<comment type="pathway">
    <text evidence="1">Cofactor biosynthesis; tetrahydrofolate biosynthesis; 5,6,7,8-tetrahydrofolate from 7,8-dihydrofolate: step 1/1.</text>
</comment>
<dbReference type="InterPro" id="IPR000398">
    <property type="entry name" value="Thymidylate_synthase"/>
</dbReference>
<evidence type="ECO:0000256" key="12">
    <source>
        <dbReference type="ARBA" id="ARBA00047344"/>
    </source>
</evidence>
<dbReference type="InterPro" id="IPR045097">
    <property type="entry name" value="Thymidate_synth/dCMP_Mease"/>
</dbReference>
<accession>A0A8J4DA84</accession>
<dbReference type="Pfam" id="PF00303">
    <property type="entry name" value="Thymidylat_synt"/>
    <property type="match status" value="1"/>
</dbReference>
<evidence type="ECO:0000256" key="4">
    <source>
        <dbReference type="ARBA" id="ARBA00022563"/>
    </source>
</evidence>
<dbReference type="EMBL" id="BNCQ01000006">
    <property type="protein sequence ID" value="GIL98795.1"/>
    <property type="molecule type" value="Genomic_DNA"/>
</dbReference>
<dbReference type="InterPro" id="IPR020940">
    <property type="entry name" value="Thymidylate_synthase_AS"/>
</dbReference>
<keyword evidence="20" id="KW-1185">Reference proteome</keyword>
<dbReference type="GO" id="GO:0032259">
    <property type="term" value="P:methylation"/>
    <property type="evidence" value="ECO:0007669"/>
    <property type="project" value="UniProtKB-KW"/>
</dbReference>
<dbReference type="FunFam" id="3.30.572.10:FF:000002">
    <property type="entry name" value="Possible thymidylate synthase"/>
    <property type="match status" value="1"/>
</dbReference>
<evidence type="ECO:0000256" key="5">
    <source>
        <dbReference type="ARBA" id="ARBA00022603"/>
    </source>
</evidence>
<evidence type="ECO:0000256" key="8">
    <source>
        <dbReference type="ARBA" id="ARBA00022857"/>
    </source>
</evidence>
<evidence type="ECO:0000259" key="16">
    <source>
        <dbReference type="PROSITE" id="PS51330"/>
    </source>
</evidence>
<evidence type="ECO:0000256" key="1">
    <source>
        <dbReference type="ARBA" id="ARBA00004903"/>
    </source>
</evidence>
<dbReference type="OrthoDB" id="766at2759"/>
<evidence type="ECO:0000256" key="6">
    <source>
        <dbReference type="ARBA" id="ARBA00022679"/>
    </source>
</evidence>
<dbReference type="GO" id="GO:0004146">
    <property type="term" value="F:dihydrofolate reductase activity"/>
    <property type="evidence" value="ECO:0007669"/>
    <property type="project" value="UniProtKB-EC"/>
</dbReference>
<dbReference type="NCBIfam" id="TIGR03284">
    <property type="entry name" value="thym_sym"/>
    <property type="match status" value="1"/>
</dbReference>
<dbReference type="GO" id="GO:0005739">
    <property type="term" value="C:mitochondrion"/>
    <property type="evidence" value="ECO:0007669"/>
    <property type="project" value="TreeGrafter"/>
</dbReference>
<evidence type="ECO:0000256" key="3">
    <source>
        <dbReference type="ARBA" id="ARBA00010176"/>
    </source>
</evidence>
<dbReference type="GO" id="GO:0006231">
    <property type="term" value="P:dTMP biosynthetic process"/>
    <property type="evidence" value="ECO:0007669"/>
    <property type="project" value="InterPro"/>
</dbReference>
<dbReference type="SUPFAM" id="SSF55831">
    <property type="entry name" value="Thymidylate synthase/dCMP hydroxymethylase"/>
    <property type="match status" value="1"/>
</dbReference>
<dbReference type="Gene3D" id="3.30.572.10">
    <property type="entry name" value="Thymidylate synthase/dCMP hydroxymethylase domain"/>
    <property type="match status" value="1"/>
</dbReference>
<proteinExistence type="inferred from homology"/>
<evidence type="ECO:0000256" key="9">
    <source>
        <dbReference type="ARBA" id="ARBA00023002"/>
    </source>
</evidence>
<dbReference type="InterPro" id="IPR001796">
    <property type="entry name" value="DHFR_dom"/>
</dbReference>
<dbReference type="PROSITE" id="PS00091">
    <property type="entry name" value="THYMIDYLATE_SYNTHASE"/>
    <property type="match status" value="1"/>
</dbReference>
<evidence type="ECO:0000313" key="18">
    <source>
        <dbReference type="EMBL" id="GIL98795.1"/>
    </source>
</evidence>
<dbReference type="EMBL" id="BNCP01000004">
    <property type="protein sequence ID" value="GIL72324.1"/>
    <property type="molecule type" value="Genomic_DNA"/>
</dbReference>
<dbReference type="NCBIfam" id="NF002497">
    <property type="entry name" value="PRK01827.1-3"/>
    <property type="match status" value="1"/>
</dbReference>
<evidence type="ECO:0000256" key="11">
    <source>
        <dbReference type="ARBA" id="ARBA00024992"/>
    </source>
</evidence>
<dbReference type="InterPro" id="IPR012262">
    <property type="entry name" value="DHFR-TS"/>
</dbReference>
<evidence type="ECO:0000256" key="2">
    <source>
        <dbReference type="ARBA" id="ARBA00006900"/>
    </source>
</evidence>
<dbReference type="PANTHER" id="PTHR11548">
    <property type="entry name" value="THYMIDYLATE SYNTHASE 1"/>
    <property type="match status" value="1"/>
</dbReference>
<evidence type="ECO:0000256" key="14">
    <source>
        <dbReference type="PIRSR" id="PIRSR000389-1"/>
    </source>
</evidence>
<keyword evidence="5" id="KW-0489">Methyltransferase</keyword>
<keyword evidence="9" id="KW-0560">Oxidoreductase</keyword>
<dbReference type="InterPro" id="IPR036926">
    <property type="entry name" value="Thymidate_synth/dCMP_Mease_sf"/>
</dbReference>
<dbReference type="CDD" id="cd00351">
    <property type="entry name" value="TS_Pyrimidine_HMase"/>
    <property type="match status" value="1"/>
</dbReference>
<comment type="similarity">
    <text evidence="3">In the N-terminal section; belongs to the dihydrofolate reductase family.</text>
</comment>
<evidence type="ECO:0000313" key="20">
    <source>
        <dbReference type="Proteomes" id="UP000747110"/>
    </source>
</evidence>
<keyword evidence="10" id="KW-0511">Multifunctional enzyme</keyword>
<dbReference type="Gene3D" id="3.40.430.10">
    <property type="entry name" value="Dihydrofolate Reductase, subunit A"/>
    <property type="match status" value="1"/>
</dbReference>
<comment type="caution">
    <text evidence="18">The sequence shown here is derived from an EMBL/GenBank/DDBJ whole genome shotgun (WGS) entry which is preliminary data.</text>
</comment>
<evidence type="ECO:0000313" key="19">
    <source>
        <dbReference type="Proteomes" id="UP000722791"/>
    </source>
</evidence>
<dbReference type="InterPro" id="IPR023451">
    <property type="entry name" value="Thymidate_synth/dCMP_Mease_dom"/>
</dbReference>
<gene>
    <name evidence="17" type="ORF">Vretifemale_2689</name>
    <name evidence="18" type="ORF">Vretimale_3991</name>
</gene>
<evidence type="ECO:0000313" key="17">
    <source>
        <dbReference type="EMBL" id="GIL72324.1"/>
    </source>
</evidence>
<dbReference type="Proteomes" id="UP000747110">
    <property type="component" value="Unassembled WGS sequence"/>
</dbReference>
<dbReference type="GO" id="GO:0004799">
    <property type="term" value="F:thymidylate synthase activity"/>
    <property type="evidence" value="ECO:0007669"/>
    <property type="project" value="UniProtKB-EC"/>
</dbReference>
<dbReference type="GO" id="GO:0005829">
    <property type="term" value="C:cytosol"/>
    <property type="evidence" value="ECO:0007669"/>
    <property type="project" value="TreeGrafter"/>
</dbReference>
<dbReference type="Pfam" id="PF00186">
    <property type="entry name" value="DHFR_1"/>
    <property type="match status" value="2"/>
</dbReference>
<evidence type="ECO:0000256" key="10">
    <source>
        <dbReference type="ARBA" id="ARBA00023268"/>
    </source>
</evidence>
<keyword evidence="8" id="KW-0521">NADP</keyword>
<evidence type="ECO:0000256" key="7">
    <source>
        <dbReference type="ARBA" id="ARBA00022727"/>
    </source>
</evidence>
<dbReference type="PIRSF" id="PIRSF000389">
    <property type="entry name" value="DHFR-TS"/>
    <property type="match status" value="1"/>
</dbReference>
<dbReference type="GO" id="GO:0006730">
    <property type="term" value="P:one-carbon metabolic process"/>
    <property type="evidence" value="ECO:0007669"/>
    <property type="project" value="UniProtKB-KW"/>
</dbReference>
<feature type="active site" evidence="14 15">
    <location>
        <position position="514"/>
    </location>
</feature>
<dbReference type="InterPro" id="IPR024072">
    <property type="entry name" value="DHFR-like_dom_sf"/>
</dbReference>
<organism evidence="18 19">
    <name type="scientific">Volvox reticuliferus</name>
    <dbReference type="NCBI Taxonomy" id="1737510"/>
    <lineage>
        <taxon>Eukaryota</taxon>
        <taxon>Viridiplantae</taxon>
        <taxon>Chlorophyta</taxon>
        <taxon>core chlorophytes</taxon>
        <taxon>Chlorophyceae</taxon>
        <taxon>CS clade</taxon>
        <taxon>Chlamydomonadales</taxon>
        <taxon>Volvocaceae</taxon>
        <taxon>Volvox</taxon>
    </lineage>
</organism>
<name>A0A8J4DA84_9CHLO</name>
<comment type="function">
    <text evidence="11">Bifunctional enzyme. Involved in de novo dTMP biosynthesis. Key enzyme in folate metabolism. Can play two different roles depending on the source of dihydrofolate: de novo synthesis of tetrahydrofolate or recycling of the dihydrofolate released as one of the end products of the TS catalyzed reaction. Catalyzes an essential reaction for de novo glycine and purine synthesis, DNA precursor synthesis, and for the conversion of dUMP to dTMP.</text>
</comment>
<feature type="domain" description="DHFR" evidence="16">
    <location>
        <begin position="111"/>
        <end position="330"/>
    </location>
</feature>
<evidence type="ECO:0000256" key="13">
    <source>
        <dbReference type="ARBA" id="ARBA00048873"/>
    </source>
</evidence>
<dbReference type="UniPathway" id="UPA00077">
    <property type="reaction ID" value="UER00158"/>
</dbReference>
<dbReference type="AlphaFoldDB" id="A0A8J4DA84"/>
<comment type="catalytic activity">
    <reaction evidence="13">
        <text>(6S)-5,6,7,8-tetrahydrofolate + NADP(+) = 7,8-dihydrofolate + NADPH + H(+)</text>
        <dbReference type="Rhea" id="RHEA:15009"/>
        <dbReference type="ChEBI" id="CHEBI:15378"/>
        <dbReference type="ChEBI" id="CHEBI:57451"/>
        <dbReference type="ChEBI" id="CHEBI:57453"/>
        <dbReference type="ChEBI" id="CHEBI:57783"/>
        <dbReference type="ChEBI" id="CHEBI:58349"/>
        <dbReference type="EC" id="1.5.1.3"/>
    </reaction>
</comment>
<dbReference type="PANTHER" id="PTHR11548:SF2">
    <property type="entry name" value="THYMIDYLATE SYNTHASE"/>
    <property type="match status" value="1"/>
</dbReference>
<dbReference type="PROSITE" id="PS51330">
    <property type="entry name" value="DHFR_2"/>
    <property type="match status" value="1"/>
</dbReference>
<sequence>MMGLARNTAASIIVPVALELSHRIKIYVPFSPIQSCKSVTKPKATGRLLAPSARDSHSLRLPSPTQRQKLVRALGRHLSALAHNYANSHDFDSEDSCTQPGNTEAMADVKGLQLVVAATPSLGIGNNGTLPEWRLPGDMAYFRELTSRTRNPSRQNVVIMGRKTWESIPTKFRPLKGRLNIVLSRAFSAEDKYVSAADENSSAVSNGPAATKNDNVAKADLYETAQRHGLKLLPHSNVLGCGSLETALALLDHEKIEREVEGVFVIGGAQVYGEALRHPNCTAVHLTQVEKEYECDTFLPPLDPAVFGLWSASEPMVENDTRYSFVCYTRRDMSAPPELPPSMASRHDELQYLELVRELVTSGTFRPDRTGTGTYSRFGRTARYNLRHTFPLLTSKRVFWKGVAEELLWFISGSTNANLLRDKNIHIWDGNSTREFLDGRGLHHREVGDLGPVYGFQWRHFGAAYVDMHADYTGQGVDQLRTIIDQIRKDPNDRRMIMSAWNPAALHEMALPPCHMFCQFYVADGELSCLMYQRSCDVGLGVPFNIASYALLTRLVAQVTGLRAGEFVHVMGDTHVYANHVEPLKEQLKNTPRHFPLLRINPAKTDIDSFVFEDFELIDYNPHQTIKMKMAV</sequence>
<keyword evidence="7" id="KW-0545">Nucleotide biosynthesis</keyword>
<dbReference type="PRINTS" id="PR00108">
    <property type="entry name" value="THYMDSNTHASE"/>
</dbReference>
<reference evidence="18" key="1">
    <citation type="journal article" date="2021" name="Proc. Natl. Acad. Sci. U.S.A.">
        <title>Three genomes in the algal genus Volvox reveal the fate of a haploid sex-determining region after a transition to homothallism.</title>
        <authorList>
            <person name="Yamamoto K."/>
            <person name="Hamaji T."/>
            <person name="Kawai-Toyooka H."/>
            <person name="Matsuzaki R."/>
            <person name="Takahashi F."/>
            <person name="Nishimura Y."/>
            <person name="Kawachi M."/>
            <person name="Noguchi H."/>
            <person name="Minakuchi Y."/>
            <person name="Umen J.G."/>
            <person name="Toyoda A."/>
            <person name="Nozaki H."/>
        </authorList>
    </citation>
    <scope>NUCLEOTIDE SEQUENCE</scope>
    <source>
        <strain evidence="18">NIES-3785</strain>
        <strain evidence="17">NIES-3786</strain>
    </source>
</reference>
<evidence type="ECO:0000256" key="15">
    <source>
        <dbReference type="PROSITE-ProRule" id="PRU10016"/>
    </source>
</evidence>
<dbReference type="Proteomes" id="UP000722791">
    <property type="component" value="Unassembled WGS sequence"/>
</dbReference>
<dbReference type="SUPFAM" id="SSF53597">
    <property type="entry name" value="Dihydrofolate reductase-like"/>
    <property type="match status" value="1"/>
</dbReference>
<comment type="similarity">
    <text evidence="2">In the C-terminal section; belongs to the thymidylate synthase family.</text>
</comment>
<dbReference type="GO" id="GO:0046654">
    <property type="term" value="P:tetrahydrofolate biosynthetic process"/>
    <property type="evidence" value="ECO:0007669"/>
    <property type="project" value="UniProtKB-UniPathway"/>
</dbReference>
<keyword evidence="4" id="KW-0554">One-carbon metabolism</keyword>
<keyword evidence="6" id="KW-0808">Transferase</keyword>
<dbReference type="CDD" id="cd00209">
    <property type="entry name" value="DHFR"/>
    <property type="match status" value="1"/>
</dbReference>